<dbReference type="EMBL" id="CP015581">
    <property type="protein sequence ID" value="ARU97608.1"/>
    <property type="molecule type" value="Genomic_DNA"/>
</dbReference>
<organism evidence="5 8">
    <name type="scientific">Tatumella citrea</name>
    <name type="common">Pantoea citrea</name>
    <dbReference type="NCBI Taxonomy" id="53336"/>
    <lineage>
        <taxon>Bacteria</taxon>
        <taxon>Pseudomonadati</taxon>
        <taxon>Pseudomonadota</taxon>
        <taxon>Gammaproteobacteria</taxon>
        <taxon>Enterobacterales</taxon>
        <taxon>Erwiniaceae</taxon>
        <taxon>Tatumella</taxon>
    </lineage>
</organism>
<dbReference type="Gene3D" id="1.10.260.40">
    <property type="entry name" value="lambda repressor-like DNA-binding domains"/>
    <property type="match status" value="1"/>
</dbReference>
<evidence type="ECO:0000313" key="7">
    <source>
        <dbReference type="Proteomes" id="UP000195729"/>
    </source>
</evidence>
<dbReference type="InterPro" id="IPR010982">
    <property type="entry name" value="Lambda_DNA-bd_dom_sf"/>
</dbReference>
<evidence type="ECO:0000313" key="6">
    <source>
        <dbReference type="EMBL" id="ARU97608.1"/>
    </source>
</evidence>
<gene>
    <name evidence="5" type="ORF">A7K98_07130</name>
    <name evidence="6" type="ORF">A7K99_07130</name>
</gene>
<dbReference type="InterPro" id="IPR052359">
    <property type="entry name" value="HTH-type_reg/antitoxin"/>
</dbReference>
<dbReference type="EMBL" id="CP015579">
    <property type="protein sequence ID" value="ARU93569.1"/>
    <property type="molecule type" value="Genomic_DNA"/>
</dbReference>
<dbReference type="Pfam" id="PF01381">
    <property type="entry name" value="HTH_3"/>
    <property type="match status" value="1"/>
</dbReference>
<accession>A0A1Y0L7A2</accession>
<proteinExistence type="predicted"/>
<dbReference type="PROSITE" id="PS50943">
    <property type="entry name" value="HTH_CROC1"/>
    <property type="match status" value="1"/>
</dbReference>
<protein>
    <submittedName>
        <fullName evidence="5">Transcriptional regulator</fullName>
    </submittedName>
</protein>
<keyword evidence="1" id="KW-0805">Transcription regulation</keyword>
<dbReference type="PANTHER" id="PTHR36511:SF4">
    <property type="entry name" value="ANTITOXIN MQSA"/>
    <property type="match status" value="1"/>
</dbReference>
<dbReference type="OrthoDB" id="9799384at2"/>
<evidence type="ECO:0000313" key="5">
    <source>
        <dbReference type="EMBL" id="ARU93569.1"/>
    </source>
</evidence>
<feature type="domain" description="HTH cro/C1-type" evidence="4">
    <location>
        <begin position="37"/>
        <end position="90"/>
    </location>
</feature>
<dbReference type="KEGG" id="tci:A7K98_07130"/>
<dbReference type="InterPro" id="IPR047761">
    <property type="entry name" value="NadS-like"/>
</dbReference>
<evidence type="ECO:0000313" key="8">
    <source>
        <dbReference type="Proteomes" id="UP000195814"/>
    </source>
</evidence>
<evidence type="ECO:0000256" key="1">
    <source>
        <dbReference type="ARBA" id="ARBA00023015"/>
    </source>
</evidence>
<dbReference type="InterPro" id="IPR001387">
    <property type="entry name" value="Cro/C1-type_HTH"/>
</dbReference>
<dbReference type="Proteomes" id="UP000195814">
    <property type="component" value="Chromosome"/>
</dbReference>
<dbReference type="SUPFAM" id="SSF47413">
    <property type="entry name" value="lambda repressor-like DNA-binding domains"/>
    <property type="match status" value="1"/>
</dbReference>
<dbReference type="CDD" id="cd00093">
    <property type="entry name" value="HTH_XRE"/>
    <property type="match status" value="1"/>
</dbReference>
<keyword evidence="2" id="KW-0238">DNA-binding</keyword>
<reference evidence="7 8" key="1">
    <citation type="submission" date="2016-05" db="EMBL/GenBank/DDBJ databases">
        <title>Complete genome sequence of two 2,5-diketo-D-glunonic acid producing strain Tatumella citrea.</title>
        <authorList>
            <person name="Duan C."/>
            <person name="Yang J."/>
            <person name="Yang S."/>
        </authorList>
    </citation>
    <scope>NUCLEOTIDE SEQUENCE [LARGE SCALE GENOMIC DNA]</scope>
    <source>
        <strain evidence="6 7">ATCC 39140</strain>
        <strain evidence="5 8">DSM 13699</strain>
    </source>
</reference>
<dbReference type="SMART" id="SM00530">
    <property type="entry name" value="HTH_XRE"/>
    <property type="match status" value="1"/>
</dbReference>
<dbReference type="Proteomes" id="UP000195729">
    <property type="component" value="Chromosome"/>
</dbReference>
<keyword evidence="3" id="KW-0804">Transcription</keyword>
<keyword evidence="7" id="KW-1185">Reference proteome</keyword>
<dbReference type="AlphaFoldDB" id="A0A1Y0L7A2"/>
<evidence type="ECO:0000259" key="4">
    <source>
        <dbReference type="PROSITE" id="PS50943"/>
    </source>
</evidence>
<evidence type="ECO:0000256" key="2">
    <source>
        <dbReference type="ARBA" id="ARBA00023125"/>
    </source>
</evidence>
<dbReference type="RefSeq" id="WP_087487932.1">
    <property type="nucleotide sequence ID" value="NZ_CP015579.1"/>
</dbReference>
<dbReference type="PANTHER" id="PTHR36511">
    <property type="entry name" value="MERR FAMILY BACTERIAL REGULATORY PROTEIN"/>
    <property type="match status" value="1"/>
</dbReference>
<sequence length="99" mass="10973">MDKKLFERLTESMTQMNEIVEGSREPSRETTVTAVKVKAIRTATGLSQSGFAKLISVNVDTLKNWEQGRREPTGPAKALLRAIERDPQHVIPALSPDTP</sequence>
<evidence type="ECO:0000256" key="3">
    <source>
        <dbReference type="ARBA" id="ARBA00023163"/>
    </source>
</evidence>
<dbReference type="NCBIfam" id="NF041265">
    <property type="entry name" value="NadS"/>
    <property type="match status" value="1"/>
</dbReference>
<name>A0A1Y0L7A2_TATCI</name>
<dbReference type="GO" id="GO:0003677">
    <property type="term" value="F:DNA binding"/>
    <property type="evidence" value="ECO:0007669"/>
    <property type="project" value="UniProtKB-KW"/>
</dbReference>